<feature type="domain" description="HpcH/HpaI aldolase/citrate lyase" evidence="4">
    <location>
        <begin position="7"/>
        <end position="214"/>
    </location>
</feature>
<comment type="cofactor">
    <cofactor evidence="1">
        <name>Mg(2+)</name>
        <dbReference type="ChEBI" id="CHEBI:18420"/>
    </cofactor>
</comment>
<proteinExistence type="predicted"/>
<keyword evidence="6" id="KW-1185">Reference proteome</keyword>
<accession>A0ABW6LNP8</accession>
<sequence>MSVLLPRTVLAVPASSERFLHKARTSTASVLMVDIEDGVAATGKDAARSLVRTSARPLASARRRLWLRVNAAGSTHLAADLTLANTQREHLDALMLPKATPDTVREIAARTDLPLVALVESPDGVEDARAIAAHPAVRALMFGELDYRAELAAAGGLHGQDTSWAQARIVNAAACAAIPAIAGPTAAVGDEPRLRADCQRQSNLGFTGKLCIHPAQLELVQRAFAPSADMVAWAHRVTTAAADAPADGAIAVDGSMVDKPVVDRARRILAEGRQ</sequence>
<dbReference type="InterPro" id="IPR011206">
    <property type="entry name" value="Citrate_lyase_beta/mcl1/mcl2"/>
</dbReference>
<dbReference type="EMBL" id="JBIAFP010000030">
    <property type="protein sequence ID" value="MFE9230035.1"/>
    <property type="molecule type" value="Genomic_DNA"/>
</dbReference>
<dbReference type="Gene3D" id="3.20.20.60">
    <property type="entry name" value="Phosphoenolpyruvate-binding domains"/>
    <property type="match status" value="1"/>
</dbReference>
<dbReference type="GO" id="GO:0016829">
    <property type="term" value="F:lyase activity"/>
    <property type="evidence" value="ECO:0007669"/>
    <property type="project" value="UniProtKB-KW"/>
</dbReference>
<organism evidence="5 6">
    <name type="scientific">Streptomyces massasporeus</name>
    <dbReference type="NCBI Taxonomy" id="67324"/>
    <lineage>
        <taxon>Bacteria</taxon>
        <taxon>Bacillati</taxon>
        <taxon>Actinomycetota</taxon>
        <taxon>Actinomycetes</taxon>
        <taxon>Kitasatosporales</taxon>
        <taxon>Streptomycetaceae</taxon>
        <taxon>Streptomyces</taxon>
    </lineage>
</organism>
<protein>
    <submittedName>
        <fullName evidence="5">HpcH/HpaI aldolase/citrate lyase family protein</fullName>
    </submittedName>
</protein>
<dbReference type="SUPFAM" id="SSF51621">
    <property type="entry name" value="Phosphoenolpyruvate/pyruvate domain"/>
    <property type="match status" value="1"/>
</dbReference>
<dbReference type="InterPro" id="IPR040442">
    <property type="entry name" value="Pyrv_kinase-like_dom_sf"/>
</dbReference>
<dbReference type="RefSeq" id="WP_358289150.1">
    <property type="nucleotide sequence ID" value="NZ_JBEYGJ010000037.1"/>
</dbReference>
<keyword evidence="5" id="KW-0456">Lyase</keyword>
<comment type="caution">
    <text evidence="5">The sequence shown here is derived from an EMBL/GenBank/DDBJ whole genome shotgun (WGS) entry which is preliminary data.</text>
</comment>
<evidence type="ECO:0000256" key="3">
    <source>
        <dbReference type="ARBA" id="ARBA00022842"/>
    </source>
</evidence>
<dbReference type="PANTHER" id="PTHR32308">
    <property type="entry name" value="LYASE BETA SUBUNIT, PUTATIVE (AFU_ORTHOLOGUE AFUA_4G13030)-RELATED"/>
    <property type="match status" value="1"/>
</dbReference>
<evidence type="ECO:0000259" key="4">
    <source>
        <dbReference type="Pfam" id="PF03328"/>
    </source>
</evidence>
<dbReference type="Pfam" id="PF03328">
    <property type="entry name" value="HpcH_HpaI"/>
    <property type="match status" value="1"/>
</dbReference>
<evidence type="ECO:0000256" key="1">
    <source>
        <dbReference type="ARBA" id="ARBA00001946"/>
    </source>
</evidence>
<dbReference type="PIRSF" id="PIRSF015582">
    <property type="entry name" value="Cit_lyase_B"/>
    <property type="match status" value="1"/>
</dbReference>
<dbReference type="Proteomes" id="UP001601288">
    <property type="component" value="Unassembled WGS sequence"/>
</dbReference>
<dbReference type="InterPro" id="IPR015813">
    <property type="entry name" value="Pyrv/PenolPyrv_kinase-like_dom"/>
</dbReference>
<reference evidence="5 6" key="1">
    <citation type="submission" date="2024-10" db="EMBL/GenBank/DDBJ databases">
        <title>The Natural Products Discovery Center: Release of the First 8490 Sequenced Strains for Exploring Actinobacteria Biosynthetic Diversity.</title>
        <authorList>
            <person name="Kalkreuter E."/>
            <person name="Kautsar S.A."/>
            <person name="Yang D."/>
            <person name="Bader C.D."/>
            <person name="Teijaro C.N."/>
            <person name="Fluegel L."/>
            <person name="Davis C.M."/>
            <person name="Simpson J.R."/>
            <person name="Lauterbach L."/>
            <person name="Steele A.D."/>
            <person name="Gui C."/>
            <person name="Meng S."/>
            <person name="Li G."/>
            <person name="Viehrig K."/>
            <person name="Ye F."/>
            <person name="Su P."/>
            <person name="Kiefer A.F."/>
            <person name="Nichols A."/>
            <person name="Cepeda A.J."/>
            <person name="Yan W."/>
            <person name="Fan B."/>
            <person name="Jiang Y."/>
            <person name="Adhikari A."/>
            <person name="Zheng C.-J."/>
            <person name="Schuster L."/>
            <person name="Cowan T.M."/>
            <person name="Smanski M.J."/>
            <person name="Chevrette M.G."/>
            <person name="De Carvalho L.P.S."/>
            <person name="Shen B."/>
        </authorList>
    </citation>
    <scope>NUCLEOTIDE SEQUENCE [LARGE SCALE GENOMIC DNA]</scope>
    <source>
        <strain evidence="5 6">NPDC007066</strain>
    </source>
</reference>
<evidence type="ECO:0000313" key="5">
    <source>
        <dbReference type="EMBL" id="MFE9230035.1"/>
    </source>
</evidence>
<dbReference type="InterPro" id="IPR005000">
    <property type="entry name" value="Aldolase/citrate-lyase_domain"/>
</dbReference>
<keyword evidence="3" id="KW-0460">Magnesium</keyword>
<keyword evidence="2" id="KW-0479">Metal-binding</keyword>
<evidence type="ECO:0000256" key="2">
    <source>
        <dbReference type="ARBA" id="ARBA00022723"/>
    </source>
</evidence>
<dbReference type="PANTHER" id="PTHR32308:SF0">
    <property type="entry name" value="HPCH_HPAI ALDOLASE_CITRATE LYASE DOMAIN-CONTAINING PROTEIN"/>
    <property type="match status" value="1"/>
</dbReference>
<evidence type="ECO:0000313" key="6">
    <source>
        <dbReference type="Proteomes" id="UP001601288"/>
    </source>
</evidence>
<name>A0ABW6LNP8_9ACTN</name>
<gene>
    <name evidence="5" type="ORF">ACFYM3_36745</name>
</gene>